<reference evidence="1" key="1">
    <citation type="submission" date="2021-02" db="EMBL/GenBank/DDBJ databases">
        <authorList>
            <person name="Nowell W R."/>
        </authorList>
    </citation>
    <scope>NUCLEOTIDE SEQUENCE</scope>
</reference>
<dbReference type="Pfam" id="PF20927">
    <property type="entry name" value="Htt_C-HEAT"/>
    <property type="match status" value="1"/>
</dbReference>
<accession>A0A819WS35</accession>
<name>A0A819WS35_9BILA</name>
<dbReference type="GO" id="GO:0005737">
    <property type="term" value="C:cytoplasm"/>
    <property type="evidence" value="ECO:0007669"/>
    <property type="project" value="TreeGrafter"/>
</dbReference>
<dbReference type="InterPro" id="IPR048413">
    <property type="entry name" value="Htt_C-HEAT_rpt"/>
</dbReference>
<protein>
    <submittedName>
        <fullName evidence="1">Uncharacterized protein</fullName>
    </submittedName>
</protein>
<dbReference type="Proteomes" id="UP000663874">
    <property type="component" value="Unassembled WGS sequence"/>
</dbReference>
<dbReference type="PANTHER" id="PTHR10170:SF10">
    <property type="entry name" value="HUNTINGTIN"/>
    <property type="match status" value="1"/>
</dbReference>
<feature type="non-terminal residue" evidence="1">
    <location>
        <position position="239"/>
    </location>
</feature>
<gene>
    <name evidence="1" type="ORF">FNK824_LOCUS32553</name>
</gene>
<dbReference type="AlphaFoldDB" id="A0A819WS35"/>
<sequence>IPRQFWEQHYQHINKLQFGLNDYCLSSFPVDLLQHSDIMADYIERISFVGWLSRTQFQEIWVSFLASINPPNQSNDENEQTTNNLTKEEILETNATQCVWIRGNPADMTFEHRCRNKSIPFLLTNIGGQYMQTRSTLDTSSSNLFKNMERLGTRDLVSYEQLSYDTILTSIQSNNTLPLPVNSLFDRLFSRHGLDLTSSLQILIELYVRWLTTNSNNLCLQLKYELIRSFIYLSDLFTS</sequence>
<dbReference type="PANTHER" id="PTHR10170">
    <property type="entry name" value="HUNTINGTON DISEASE PROTEIN"/>
    <property type="match status" value="1"/>
</dbReference>
<dbReference type="InterPro" id="IPR028426">
    <property type="entry name" value="Huntingtin_fam"/>
</dbReference>
<evidence type="ECO:0000313" key="1">
    <source>
        <dbReference type="EMBL" id="CAF4126747.1"/>
    </source>
</evidence>
<proteinExistence type="predicted"/>
<evidence type="ECO:0000313" key="2">
    <source>
        <dbReference type="Proteomes" id="UP000663874"/>
    </source>
</evidence>
<organism evidence="1 2">
    <name type="scientific">Rotaria sordida</name>
    <dbReference type="NCBI Taxonomy" id="392033"/>
    <lineage>
        <taxon>Eukaryota</taxon>
        <taxon>Metazoa</taxon>
        <taxon>Spiralia</taxon>
        <taxon>Gnathifera</taxon>
        <taxon>Rotifera</taxon>
        <taxon>Eurotatoria</taxon>
        <taxon>Bdelloidea</taxon>
        <taxon>Philodinida</taxon>
        <taxon>Philodinidae</taxon>
        <taxon>Rotaria</taxon>
    </lineage>
</organism>
<comment type="caution">
    <text evidence="1">The sequence shown here is derived from an EMBL/GenBank/DDBJ whole genome shotgun (WGS) entry which is preliminary data.</text>
</comment>
<dbReference type="EMBL" id="CAJOBE010011251">
    <property type="protein sequence ID" value="CAF4126747.1"/>
    <property type="molecule type" value="Genomic_DNA"/>
</dbReference>